<comment type="caution">
    <text evidence="1">The sequence shown here is derived from an EMBL/GenBank/DDBJ whole genome shotgun (WGS) entry which is preliminary data.</text>
</comment>
<dbReference type="Proteomes" id="UP000322267">
    <property type="component" value="Unassembled WGS sequence"/>
</dbReference>
<name>A0A5D4NLR6_9BACI</name>
<reference evidence="1 2" key="1">
    <citation type="submission" date="2019-08" db="EMBL/GenBank/DDBJ databases">
        <title>Bacillus genomes from the desert of Cuatro Cienegas, Coahuila.</title>
        <authorList>
            <person name="Olmedo-Alvarez G."/>
        </authorList>
    </citation>
    <scope>NUCLEOTIDE SEQUENCE [LARGE SCALE GENOMIC DNA]</scope>
    <source>
        <strain evidence="1 2">CH34_1T</strain>
    </source>
</reference>
<dbReference type="OrthoDB" id="9801912at2"/>
<protein>
    <submittedName>
        <fullName evidence="1">Uncharacterized protein</fullName>
    </submittedName>
</protein>
<proteinExistence type="predicted"/>
<accession>A0A5D4NLR6</accession>
<gene>
    <name evidence="1" type="ORF">FZC78_18320</name>
</gene>
<evidence type="ECO:0000313" key="2">
    <source>
        <dbReference type="Proteomes" id="UP000322267"/>
    </source>
</evidence>
<dbReference type="EMBL" id="VTEI01000013">
    <property type="protein sequence ID" value="TYS14448.1"/>
    <property type="molecule type" value="Genomic_DNA"/>
</dbReference>
<sequence>MANKNQVIFKYIKVLQKQSVYFAGGLYLWGEGDEPVLGMAAEEPAVSEEGKTYTFKNQFLHK</sequence>
<organism evidence="1 2">
    <name type="scientific">Rossellomorea vietnamensis</name>
    <dbReference type="NCBI Taxonomy" id="218284"/>
    <lineage>
        <taxon>Bacteria</taxon>
        <taxon>Bacillati</taxon>
        <taxon>Bacillota</taxon>
        <taxon>Bacilli</taxon>
        <taxon>Bacillales</taxon>
        <taxon>Bacillaceae</taxon>
        <taxon>Rossellomorea</taxon>
    </lineage>
</organism>
<dbReference type="AlphaFoldDB" id="A0A5D4NLR6"/>
<evidence type="ECO:0000313" key="1">
    <source>
        <dbReference type="EMBL" id="TYS14448.1"/>
    </source>
</evidence>